<protein>
    <submittedName>
        <fullName evidence="2">Glutathione S-transferase, C-terminal-like</fullName>
    </submittedName>
</protein>
<accession>A0A2P5AKT1</accession>
<gene>
    <name evidence="2" type="ORF">PanWU01x14_322710</name>
</gene>
<dbReference type="AlphaFoldDB" id="A0A2P5AKT1"/>
<organism evidence="2 3">
    <name type="scientific">Parasponia andersonii</name>
    <name type="common">Sponia andersonii</name>
    <dbReference type="NCBI Taxonomy" id="3476"/>
    <lineage>
        <taxon>Eukaryota</taxon>
        <taxon>Viridiplantae</taxon>
        <taxon>Streptophyta</taxon>
        <taxon>Embryophyta</taxon>
        <taxon>Tracheophyta</taxon>
        <taxon>Spermatophyta</taxon>
        <taxon>Magnoliopsida</taxon>
        <taxon>eudicotyledons</taxon>
        <taxon>Gunneridae</taxon>
        <taxon>Pentapetalae</taxon>
        <taxon>rosids</taxon>
        <taxon>fabids</taxon>
        <taxon>Rosales</taxon>
        <taxon>Cannabaceae</taxon>
        <taxon>Parasponia</taxon>
    </lineage>
</organism>
<name>A0A2P5AKT1_PARAD</name>
<dbReference type="Pfam" id="PF25907">
    <property type="entry name" value="DUF7962"/>
    <property type="match status" value="1"/>
</dbReference>
<proteinExistence type="predicted"/>
<reference evidence="3" key="1">
    <citation type="submission" date="2016-06" db="EMBL/GenBank/DDBJ databases">
        <title>Parallel loss of symbiosis genes in relatives of nitrogen-fixing non-legume Parasponia.</title>
        <authorList>
            <person name="Van Velzen R."/>
            <person name="Holmer R."/>
            <person name="Bu F."/>
            <person name="Rutten L."/>
            <person name="Van Zeijl A."/>
            <person name="Liu W."/>
            <person name="Santuari L."/>
            <person name="Cao Q."/>
            <person name="Sharma T."/>
            <person name="Shen D."/>
            <person name="Roswanjaya Y."/>
            <person name="Wardhani T."/>
            <person name="Kalhor M.S."/>
            <person name="Jansen J."/>
            <person name="Van den Hoogen J."/>
            <person name="Gungor B."/>
            <person name="Hartog M."/>
            <person name="Hontelez J."/>
            <person name="Verver J."/>
            <person name="Yang W.-C."/>
            <person name="Schijlen E."/>
            <person name="Repin R."/>
            <person name="Schilthuizen M."/>
            <person name="Schranz E."/>
            <person name="Heidstra R."/>
            <person name="Miyata K."/>
            <person name="Fedorova E."/>
            <person name="Kohlen W."/>
            <person name="Bisseling T."/>
            <person name="Smit S."/>
            <person name="Geurts R."/>
        </authorList>
    </citation>
    <scope>NUCLEOTIDE SEQUENCE [LARGE SCALE GENOMIC DNA]</scope>
    <source>
        <strain evidence="3">cv. WU1-14</strain>
    </source>
</reference>
<dbReference type="SUPFAM" id="SSF47616">
    <property type="entry name" value="GST C-terminal domain-like"/>
    <property type="match status" value="1"/>
</dbReference>
<dbReference type="Proteomes" id="UP000237105">
    <property type="component" value="Unassembled WGS sequence"/>
</dbReference>
<evidence type="ECO:0000259" key="1">
    <source>
        <dbReference type="Pfam" id="PF25907"/>
    </source>
</evidence>
<evidence type="ECO:0000313" key="3">
    <source>
        <dbReference type="Proteomes" id="UP000237105"/>
    </source>
</evidence>
<sequence length="73" mass="8578">MADLAMGWIAGWLEHMEEAVGVKLLDPQRFPRLMAWIKNFRDVTEIRENLPHGDQFLAYFKGLRERFIAQATM</sequence>
<evidence type="ECO:0000313" key="2">
    <source>
        <dbReference type="EMBL" id="PON37150.1"/>
    </source>
</evidence>
<dbReference type="EMBL" id="JXTB01000540">
    <property type="protein sequence ID" value="PON37150.1"/>
    <property type="molecule type" value="Genomic_DNA"/>
</dbReference>
<dbReference type="STRING" id="3476.A0A2P5AKT1"/>
<dbReference type="GO" id="GO:0016740">
    <property type="term" value="F:transferase activity"/>
    <property type="evidence" value="ECO:0007669"/>
    <property type="project" value="UniProtKB-KW"/>
</dbReference>
<dbReference type="InterPro" id="IPR058268">
    <property type="entry name" value="DUF7962"/>
</dbReference>
<comment type="caution">
    <text evidence="2">The sequence shown here is derived from an EMBL/GenBank/DDBJ whole genome shotgun (WGS) entry which is preliminary data.</text>
</comment>
<dbReference type="Gene3D" id="1.20.1050.10">
    <property type="match status" value="1"/>
</dbReference>
<dbReference type="OrthoDB" id="4951845at2759"/>
<keyword evidence="2" id="KW-0808">Transferase</keyword>
<feature type="domain" description="DUF7962" evidence="1">
    <location>
        <begin position="1"/>
        <end position="44"/>
    </location>
</feature>
<dbReference type="InterPro" id="IPR036282">
    <property type="entry name" value="Glutathione-S-Trfase_C_sf"/>
</dbReference>
<keyword evidence="3" id="KW-1185">Reference proteome</keyword>